<dbReference type="EMBL" id="UINC01081445">
    <property type="protein sequence ID" value="SVC25296.1"/>
    <property type="molecule type" value="Genomic_DNA"/>
</dbReference>
<accession>A0A382KM76</accession>
<dbReference type="AlphaFoldDB" id="A0A382KM76"/>
<reference evidence="1" key="1">
    <citation type="submission" date="2018-05" db="EMBL/GenBank/DDBJ databases">
        <authorList>
            <person name="Lanie J.A."/>
            <person name="Ng W.-L."/>
            <person name="Kazmierczak K.M."/>
            <person name="Andrzejewski T.M."/>
            <person name="Davidsen T.M."/>
            <person name="Wayne K.J."/>
            <person name="Tettelin H."/>
            <person name="Glass J.I."/>
            <person name="Rusch D."/>
            <person name="Podicherti R."/>
            <person name="Tsui H.-C.T."/>
            <person name="Winkler M.E."/>
        </authorList>
    </citation>
    <scope>NUCLEOTIDE SEQUENCE</scope>
</reference>
<evidence type="ECO:0000313" key="1">
    <source>
        <dbReference type="EMBL" id="SVC25296.1"/>
    </source>
</evidence>
<organism evidence="1">
    <name type="scientific">marine metagenome</name>
    <dbReference type="NCBI Taxonomy" id="408172"/>
    <lineage>
        <taxon>unclassified sequences</taxon>
        <taxon>metagenomes</taxon>
        <taxon>ecological metagenomes</taxon>
    </lineage>
</organism>
<protein>
    <submittedName>
        <fullName evidence="1">Uncharacterized protein</fullName>
    </submittedName>
</protein>
<sequence length="145" mass="17203">MAKVPFINKHGFVEYPFLHDTRKGKNWWFFNLLEDYLKRRARQKYGHTYTREQMDEDMMRFLAQTNLKFYVLLPSGMGMEFKLIGKYETPELIHLEEPVAFITETFGGGKFKCNIYHDGTFAGTENYKAHGDPKWIEIEDENSTE</sequence>
<name>A0A382KM76_9ZZZZ</name>
<proteinExistence type="predicted"/>
<gene>
    <name evidence="1" type="ORF">METZ01_LOCUS278150</name>
</gene>